<accession>A0A9Q1QNL8</accession>
<dbReference type="PANTHER" id="PTHR46991">
    <property type="entry name" value="23.5 KDA HEAT SHOCK PROTEIN, MITOCHONDRIAL"/>
    <property type="match status" value="1"/>
</dbReference>
<organism evidence="6 7">
    <name type="scientific">Carnegiea gigantea</name>
    <dbReference type="NCBI Taxonomy" id="171969"/>
    <lineage>
        <taxon>Eukaryota</taxon>
        <taxon>Viridiplantae</taxon>
        <taxon>Streptophyta</taxon>
        <taxon>Embryophyta</taxon>
        <taxon>Tracheophyta</taxon>
        <taxon>Spermatophyta</taxon>
        <taxon>Magnoliopsida</taxon>
        <taxon>eudicotyledons</taxon>
        <taxon>Gunneridae</taxon>
        <taxon>Pentapetalae</taxon>
        <taxon>Caryophyllales</taxon>
        <taxon>Cactineae</taxon>
        <taxon>Cactaceae</taxon>
        <taxon>Cactoideae</taxon>
        <taxon>Echinocereeae</taxon>
        <taxon>Carnegiea</taxon>
    </lineage>
</organism>
<dbReference type="Gene3D" id="2.60.40.790">
    <property type="match status" value="1"/>
</dbReference>
<keyword evidence="1" id="KW-0809">Transit peptide</keyword>
<dbReference type="PANTHER" id="PTHR46991:SF11">
    <property type="entry name" value="SMALL HEAT SHOCK PROTEIN HSPF"/>
    <property type="match status" value="1"/>
</dbReference>
<dbReference type="AlphaFoldDB" id="A0A9Q1QNL8"/>
<evidence type="ECO:0000256" key="3">
    <source>
        <dbReference type="PROSITE-ProRule" id="PRU00285"/>
    </source>
</evidence>
<reference evidence="6" key="1">
    <citation type="submission" date="2022-04" db="EMBL/GenBank/DDBJ databases">
        <title>Carnegiea gigantea Genome sequencing and assembly v2.</title>
        <authorList>
            <person name="Copetti D."/>
            <person name="Sanderson M.J."/>
            <person name="Burquez A."/>
            <person name="Wojciechowski M.F."/>
        </authorList>
    </citation>
    <scope>NUCLEOTIDE SEQUENCE</scope>
    <source>
        <strain evidence="6">SGP5-SGP5p</strain>
        <tissue evidence="6">Aerial part</tissue>
    </source>
</reference>
<dbReference type="InterPro" id="IPR008978">
    <property type="entry name" value="HSP20-like_chaperone"/>
</dbReference>
<name>A0A9Q1QNL8_9CARY</name>
<dbReference type="InterPro" id="IPR002068">
    <property type="entry name" value="A-crystallin/Hsp20_dom"/>
</dbReference>
<comment type="similarity">
    <text evidence="3 4">Belongs to the small heat shock protein (HSP20) family.</text>
</comment>
<dbReference type="Pfam" id="PF00011">
    <property type="entry name" value="HSP20"/>
    <property type="match status" value="1"/>
</dbReference>
<dbReference type="OrthoDB" id="1431247at2759"/>
<keyword evidence="7" id="KW-1185">Reference proteome</keyword>
<dbReference type="InterPro" id="IPR044656">
    <property type="entry name" value="HSP14.7/HSP23.5/HSP23.6-like"/>
</dbReference>
<feature type="domain" description="SHSP" evidence="5">
    <location>
        <begin position="97"/>
        <end position="203"/>
    </location>
</feature>
<dbReference type="PROSITE" id="PS01031">
    <property type="entry name" value="SHSP"/>
    <property type="match status" value="1"/>
</dbReference>
<evidence type="ECO:0000313" key="7">
    <source>
        <dbReference type="Proteomes" id="UP001153076"/>
    </source>
</evidence>
<protein>
    <recommendedName>
        <fullName evidence="5">SHSP domain-containing protein</fullName>
    </recommendedName>
</protein>
<keyword evidence="2" id="KW-0346">Stress response</keyword>
<comment type="caution">
    <text evidence="6">The sequence shown here is derived from an EMBL/GenBank/DDBJ whole genome shotgun (WGS) entry which is preliminary data.</text>
</comment>
<dbReference type="Proteomes" id="UP001153076">
    <property type="component" value="Unassembled WGS sequence"/>
</dbReference>
<evidence type="ECO:0000313" key="6">
    <source>
        <dbReference type="EMBL" id="KAJ8449398.1"/>
    </source>
</evidence>
<dbReference type="SUPFAM" id="SSF49764">
    <property type="entry name" value="HSP20-like chaperones"/>
    <property type="match status" value="1"/>
</dbReference>
<gene>
    <name evidence="6" type="ORF">Cgig2_002530</name>
</gene>
<evidence type="ECO:0000256" key="1">
    <source>
        <dbReference type="ARBA" id="ARBA00022946"/>
    </source>
</evidence>
<proteinExistence type="inferred from homology"/>
<dbReference type="EMBL" id="JAKOGI010000022">
    <property type="protein sequence ID" value="KAJ8449398.1"/>
    <property type="molecule type" value="Genomic_DNA"/>
</dbReference>
<evidence type="ECO:0000256" key="4">
    <source>
        <dbReference type="RuleBase" id="RU003616"/>
    </source>
</evidence>
<evidence type="ECO:0000259" key="5">
    <source>
        <dbReference type="PROSITE" id="PS01031"/>
    </source>
</evidence>
<evidence type="ECO:0000256" key="2">
    <source>
        <dbReference type="ARBA" id="ARBA00023016"/>
    </source>
</evidence>
<sequence>MASSLALRRLAGRNLLSGVLSRPRRSLSVAPSVTRSFNTSTQMVRADDDEHEDRYDRGVSRRRDFPGFFPDVFDPLAPTRSVSQLMNMMDQMMENPLLSGSMRRGWNVKEDENALQLKVDMPGLSKGDVKVSVEDNTLIIRGEGAKESDEETTARRYTSRIDLTPNAYKIDEIKAEMKNGVLKVTVPKMKEEERKDVFQIQVN</sequence>
<dbReference type="CDD" id="cd06464">
    <property type="entry name" value="ACD_sHsps-like"/>
    <property type="match status" value="1"/>
</dbReference>